<accession>A0A7V3ZXP9</accession>
<sequence>MKLFKNGNYFSSRSRDYSWKEGKYFRYFKHGIWVLAILLMICSLFRKPDLYEKPGSKMTFAPDVKSDMKKYSLSVPLYSKPDKGSEILKSYTNVDEYFIFLERFKGQWIRVVDQDGDTGWISSYLLRFVPGR</sequence>
<dbReference type="InterPro" id="IPR010466">
    <property type="entry name" value="DUF1058"/>
</dbReference>
<dbReference type="EMBL" id="DTDJ01000025">
    <property type="protein sequence ID" value="HGL17386.1"/>
    <property type="molecule type" value="Genomic_DNA"/>
</dbReference>
<comment type="caution">
    <text evidence="1">The sequence shown here is derived from an EMBL/GenBank/DDBJ whole genome shotgun (WGS) entry which is preliminary data.</text>
</comment>
<evidence type="ECO:0000313" key="1">
    <source>
        <dbReference type="EMBL" id="HGL17386.1"/>
    </source>
</evidence>
<dbReference type="Gene3D" id="2.30.30.40">
    <property type="entry name" value="SH3 Domains"/>
    <property type="match status" value="1"/>
</dbReference>
<proteinExistence type="predicted"/>
<dbReference type="AlphaFoldDB" id="A0A7V3ZXP9"/>
<gene>
    <name evidence="1" type="ORF">ENU66_03520</name>
</gene>
<dbReference type="Pfam" id="PF06347">
    <property type="entry name" value="SH3_4"/>
    <property type="match status" value="1"/>
</dbReference>
<protein>
    <submittedName>
        <fullName evidence="1">SH3 domain-containing protein</fullName>
    </submittedName>
</protein>
<name>A0A7V3ZXP9_UNCW3</name>
<organism evidence="1">
    <name type="scientific">candidate division WOR-3 bacterium</name>
    <dbReference type="NCBI Taxonomy" id="2052148"/>
    <lineage>
        <taxon>Bacteria</taxon>
        <taxon>Bacteria division WOR-3</taxon>
    </lineage>
</organism>
<reference evidence="1" key="1">
    <citation type="journal article" date="2020" name="mSystems">
        <title>Genome- and Community-Level Interaction Insights into Carbon Utilization and Element Cycling Functions of Hydrothermarchaeota in Hydrothermal Sediment.</title>
        <authorList>
            <person name="Zhou Z."/>
            <person name="Liu Y."/>
            <person name="Xu W."/>
            <person name="Pan J."/>
            <person name="Luo Z.H."/>
            <person name="Li M."/>
        </authorList>
    </citation>
    <scope>NUCLEOTIDE SEQUENCE [LARGE SCALE GENOMIC DNA]</scope>
    <source>
        <strain evidence="1">SpSt-69</strain>
    </source>
</reference>